<feature type="compositionally biased region" description="Polar residues" evidence="1">
    <location>
        <begin position="11"/>
        <end position="33"/>
    </location>
</feature>
<keyword evidence="2" id="KW-0472">Membrane</keyword>
<feature type="transmembrane region" description="Helical" evidence="2">
    <location>
        <begin position="429"/>
        <end position="450"/>
    </location>
</feature>
<dbReference type="HOGENOM" id="CLU_047270_0_0_1"/>
<sequence length="463" mass="48404">MCLHRSRWRSQHGTQHAQHVQQPPTTTALSQCASKPPSWQALPARSIDFALQPETEAALAFDPKISLATRLGSILLIRALASWSTQPQALFNPPTSSGSLSTLGEALGGDAAASMAITLQTVLPSKVLPRAPSPNAASPNPGVRSSITQFIPASPDASLDQDAFATSSAGPNALDAPSTPGGSQYAHTRSRGLSTSSNAQSVYSADGGTAGLKSPMSPIALGRKSMSAGAGSRRGIAHSIRVLGVDRDPDLFDMAPLSSGQVDVSFEATLRAQPPSSKGKNRARDPLDDTEAHALFDVDLESGQPASSQSRATRLLQLGVQSMPWSKSRARTSTDATPPAVPSSLPQSLDIPRAHASLSDDGDKQGGGIEDEDGGDDDRQHLLYSGGEADRPGFFAPGDRSFGYHTLGGAHGVYGGRVGFEPLLWRERIWMMTGACLVAVVVVVAILISIDVIDWPGDGIGNN</sequence>
<evidence type="ECO:0000313" key="4">
    <source>
        <dbReference type="Proteomes" id="UP000053758"/>
    </source>
</evidence>
<proteinExistence type="predicted"/>
<dbReference type="AlphaFoldDB" id="A0A081CFC9"/>
<keyword evidence="2" id="KW-1133">Transmembrane helix</keyword>
<feature type="compositionally biased region" description="Basic residues" evidence="1">
    <location>
        <begin position="1"/>
        <end position="10"/>
    </location>
</feature>
<keyword evidence="2" id="KW-0812">Transmembrane</keyword>
<feature type="region of interest" description="Disordered" evidence="1">
    <location>
        <begin position="323"/>
        <end position="383"/>
    </location>
</feature>
<feature type="compositionally biased region" description="Polar residues" evidence="1">
    <location>
        <begin position="180"/>
        <end position="203"/>
    </location>
</feature>
<evidence type="ECO:0000313" key="3">
    <source>
        <dbReference type="EMBL" id="GAK65375.1"/>
    </source>
</evidence>
<dbReference type="RefSeq" id="XP_014656579.1">
    <property type="nucleotide sequence ID" value="XM_014801093.1"/>
</dbReference>
<organism evidence="3">
    <name type="scientific">Pseudozyma antarctica</name>
    <name type="common">Yeast</name>
    <name type="synonym">Candida antarctica</name>
    <dbReference type="NCBI Taxonomy" id="84753"/>
    <lineage>
        <taxon>Eukaryota</taxon>
        <taxon>Fungi</taxon>
        <taxon>Dikarya</taxon>
        <taxon>Basidiomycota</taxon>
        <taxon>Ustilaginomycotina</taxon>
        <taxon>Ustilaginomycetes</taxon>
        <taxon>Ustilaginales</taxon>
        <taxon>Ustilaginaceae</taxon>
        <taxon>Moesziomyces</taxon>
    </lineage>
</organism>
<feature type="region of interest" description="Disordered" evidence="1">
    <location>
        <begin position="161"/>
        <end position="213"/>
    </location>
</feature>
<accession>A0A081CFC9</accession>
<name>A0A081CFC9_PSEA2</name>
<feature type="region of interest" description="Disordered" evidence="1">
    <location>
        <begin position="1"/>
        <end position="35"/>
    </location>
</feature>
<evidence type="ECO:0000256" key="2">
    <source>
        <dbReference type="SAM" id="Phobius"/>
    </source>
</evidence>
<dbReference type="EMBL" id="DF830075">
    <property type="protein sequence ID" value="GAK65375.1"/>
    <property type="molecule type" value="Genomic_DNA"/>
</dbReference>
<feature type="compositionally biased region" description="Polar residues" evidence="1">
    <location>
        <begin position="323"/>
        <end position="336"/>
    </location>
</feature>
<reference evidence="3" key="1">
    <citation type="submission" date="2014-07" db="EMBL/GenBank/DDBJ databases">
        <title>Draft genome sequence of the yeast Pseudozyma antarctica JCM 10317 known as a producer of lipase B which used in a wide range of industrial applications.</title>
        <authorList>
            <person name="Morita T."/>
            <person name="Saika A."/>
            <person name="Koike H."/>
        </authorList>
    </citation>
    <scope>NUCLEOTIDE SEQUENCE</scope>
    <source>
        <strain evidence="3">JCM 10317</strain>
    </source>
</reference>
<keyword evidence="4" id="KW-1185">Reference proteome</keyword>
<dbReference type="GeneID" id="26304307"/>
<evidence type="ECO:0000256" key="1">
    <source>
        <dbReference type="SAM" id="MobiDB-lite"/>
    </source>
</evidence>
<gene>
    <name evidence="3" type="ORF">PAN0_008c3592</name>
</gene>
<protein>
    <submittedName>
        <fullName evidence="3">Uncharacterized protein</fullName>
    </submittedName>
</protein>
<dbReference type="Proteomes" id="UP000053758">
    <property type="component" value="Unassembled WGS sequence"/>
</dbReference>